<sequence>MWGLFYPRHTTCWWLVFLPAGVLVVLGIRDWVLWCVLAHSWWLLAGAWNPGLSRASAWGGIGPGVSGLWVYGWISSGVDGCRRGTVAAGCFPWDSPLLLSGGVTVVLAVVLLGFLCFGGLWMSVARISSVSGPGGRVCGFSHSLLHIFMEKPYMHMRAHTQTHRCLDSGVNRYTNPSPFSLALSGRHAFSLPPSLLIPASAFVCIFLRASLCISSKFVNYGFGQLVFQRN</sequence>
<dbReference type="Proteomes" id="UP001482620">
    <property type="component" value="Unassembled WGS sequence"/>
</dbReference>
<accession>A0ABV0T7Z7</accession>
<reference evidence="2 3" key="1">
    <citation type="submission" date="2021-06" db="EMBL/GenBank/DDBJ databases">
        <authorList>
            <person name="Palmer J.M."/>
        </authorList>
    </citation>
    <scope>NUCLEOTIDE SEQUENCE [LARGE SCALE GENOMIC DNA]</scope>
    <source>
        <strain evidence="3">if_2019</strain>
        <tissue evidence="2">Muscle</tissue>
    </source>
</reference>
<proteinExistence type="predicted"/>
<evidence type="ECO:0000313" key="2">
    <source>
        <dbReference type="EMBL" id="MEQ2227828.1"/>
    </source>
</evidence>
<keyword evidence="1" id="KW-0472">Membrane</keyword>
<keyword evidence="1" id="KW-0812">Transmembrane</keyword>
<keyword evidence="1" id="KW-1133">Transmembrane helix</keyword>
<comment type="caution">
    <text evidence="2">The sequence shown here is derived from an EMBL/GenBank/DDBJ whole genome shotgun (WGS) entry which is preliminary data.</text>
</comment>
<feature type="transmembrane region" description="Helical" evidence="1">
    <location>
        <begin position="12"/>
        <end position="34"/>
    </location>
</feature>
<evidence type="ECO:0000256" key="1">
    <source>
        <dbReference type="SAM" id="Phobius"/>
    </source>
</evidence>
<gene>
    <name evidence="2" type="ORF">ILYODFUR_002383</name>
</gene>
<evidence type="ECO:0000313" key="3">
    <source>
        <dbReference type="Proteomes" id="UP001482620"/>
    </source>
</evidence>
<organism evidence="2 3">
    <name type="scientific">Ilyodon furcidens</name>
    <name type="common">goldbreast splitfin</name>
    <dbReference type="NCBI Taxonomy" id="33524"/>
    <lineage>
        <taxon>Eukaryota</taxon>
        <taxon>Metazoa</taxon>
        <taxon>Chordata</taxon>
        <taxon>Craniata</taxon>
        <taxon>Vertebrata</taxon>
        <taxon>Euteleostomi</taxon>
        <taxon>Actinopterygii</taxon>
        <taxon>Neopterygii</taxon>
        <taxon>Teleostei</taxon>
        <taxon>Neoteleostei</taxon>
        <taxon>Acanthomorphata</taxon>
        <taxon>Ovalentaria</taxon>
        <taxon>Atherinomorphae</taxon>
        <taxon>Cyprinodontiformes</taxon>
        <taxon>Goodeidae</taxon>
        <taxon>Ilyodon</taxon>
    </lineage>
</organism>
<dbReference type="EMBL" id="JAHRIQ010023282">
    <property type="protein sequence ID" value="MEQ2227828.1"/>
    <property type="molecule type" value="Genomic_DNA"/>
</dbReference>
<protein>
    <submittedName>
        <fullName evidence="2">Uncharacterized protein</fullName>
    </submittedName>
</protein>
<feature type="transmembrane region" description="Helical" evidence="1">
    <location>
        <begin position="97"/>
        <end position="121"/>
    </location>
</feature>
<keyword evidence="3" id="KW-1185">Reference proteome</keyword>
<name>A0ABV0T7Z7_9TELE</name>